<gene>
    <name evidence="8" type="ORF">IWW36_005796</name>
</gene>
<keyword evidence="9" id="KW-1185">Reference proteome</keyword>
<dbReference type="Gene3D" id="3.40.50.12710">
    <property type="match status" value="1"/>
</dbReference>
<keyword evidence="3 7" id="KW-0489">Methyltransferase</keyword>
<dbReference type="GO" id="GO:0035243">
    <property type="term" value="F:protein-arginine omega-N symmetric methyltransferase activity"/>
    <property type="evidence" value="ECO:0007669"/>
    <property type="project" value="UniProtKB-EC"/>
</dbReference>
<dbReference type="EMBL" id="JANBUW010001647">
    <property type="protein sequence ID" value="KAJ2842735.1"/>
    <property type="molecule type" value="Genomic_DNA"/>
</dbReference>
<comment type="function">
    <text evidence="7">Arginine methyltransferase involved in the assembly or stability of mitochondrial NADH:ubiquinone oxidoreductase complex (complex I).</text>
</comment>
<keyword evidence="4 7" id="KW-0808">Transferase</keyword>
<dbReference type="OrthoDB" id="17415at2759"/>
<dbReference type="SUPFAM" id="SSF53335">
    <property type="entry name" value="S-adenosyl-L-methionine-dependent methyltransferases"/>
    <property type="match status" value="1"/>
</dbReference>
<evidence type="ECO:0000256" key="2">
    <source>
        <dbReference type="ARBA" id="ARBA00005891"/>
    </source>
</evidence>
<proteinExistence type="inferred from homology"/>
<evidence type="ECO:0000313" key="9">
    <source>
        <dbReference type="Proteomes" id="UP001139887"/>
    </source>
</evidence>
<evidence type="ECO:0000256" key="1">
    <source>
        <dbReference type="ARBA" id="ARBA00004173"/>
    </source>
</evidence>
<dbReference type="AlphaFoldDB" id="A0A9W8I303"/>
<dbReference type="Proteomes" id="UP001139887">
    <property type="component" value="Unassembled WGS sequence"/>
</dbReference>
<evidence type="ECO:0000256" key="4">
    <source>
        <dbReference type="ARBA" id="ARBA00022679"/>
    </source>
</evidence>
<evidence type="ECO:0000256" key="5">
    <source>
        <dbReference type="ARBA" id="ARBA00023128"/>
    </source>
</evidence>
<dbReference type="EC" id="2.1.1.320" evidence="7"/>
<evidence type="ECO:0000256" key="3">
    <source>
        <dbReference type="ARBA" id="ARBA00022603"/>
    </source>
</evidence>
<comment type="catalytic activity">
    <reaction evidence="6 7">
        <text>L-arginyl-[protein] + 2 S-adenosyl-L-methionine = N(omega),N(omega)'-dimethyl-L-arginyl-[protein] + 2 S-adenosyl-L-homocysteine + 2 H(+)</text>
        <dbReference type="Rhea" id="RHEA:48108"/>
        <dbReference type="Rhea" id="RHEA-COMP:10532"/>
        <dbReference type="Rhea" id="RHEA-COMP:11992"/>
        <dbReference type="ChEBI" id="CHEBI:15378"/>
        <dbReference type="ChEBI" id="CHEBI:29965"/>
        <dbReference type="ChEBI" id="CHEBI:57856"/>
        <dbReference type="ChEBI" id="CHEBI:59789"/>
        <dbReference type="ChEBI" id="CHEBI:88221"/>
        <dbReference type="EC" id="2.1.1.320"/>
    </reaction>
</comment>
<evidence type="ECO:0000313" key="8">
    <source>
        <dbReference type="EMBL" id="KAJ2842735.1"/>
    </source>
</evidence>
<dbReference type="Pfam" id="PF02636">
    <property type="entry name" value="Methyltransf_28"/>
    <property type="match status" value="1"/>
</dbReference>
<sequence>MYSQTEYNLIEISPKLARQQLSRHANSSTLHGNARIINQSILDWDKHESRPCFVVAMEVIDNLAHDVVRYDYQTDTPYQALVHVFDDGEFEEIYEQVYDPLIREYLATRALAAKKYRSPALSSRLYRKLRSQMPLAPNMTQAEFVPTHAFRFIQVLGKHFPRHRIVLSDFYKLPDTVPNAVSAPVVQTRFDGNMVPCTTYLVQPGWFDIFFPTDFELLLQMYNHMCRAGASAALGPARVCSQREFARKYAELANTATRSGENPMLDFYENNKFLLS</sequence>
<name>A0A9W8I303_9FUNG</name>
<accession>A0A9W8I303</accession>
<keyword evidence="5 7" id="KW-0496">Mitochondrion</keyword>
<dbReference type="InterPro" id="IPR029063">
    <property type="entry name" value="SAM-dependent_MTases_sf"/>
</dbReference>
<dbReference type="PANTHER" id="PTHR12049">
    <property type="entry name" value="PROTEIN ARGININE METHYLTRANSFERASE NDUFAF7, MITOCHONDRIAL"/>
    <property type="match status" value="1"/>
</dbReference>
<dbReference type="GO" id="GO:0005739">
    <property type="term" value="C:mitochondrion"/>
    <property type="evidence" value="ECO:0007669"/>
    <property type="project" value="UniProtKB-SubCell"/>
</dbReference>
<evidence type="ECO:0000256" key="7">
    <source>
        <dbReference type="RuleBase" id="RU364114"/>
    </source>
</evidence>
<dbReference type="InterPro" id="IPR038375">
    <property type="entry name" value="NDUFAF7_sf"/>
</dbReference>
<dbReference type="InterPro" id="IPR003788">
    <property type="entry name" value="NDUFAF7"/>
</dbReference>
<organism evidence="8 9">
    <name type="scientific">Coemansia brasiliensis</name>
    <dbReference type="NCBI Taxonomy" id="2650707"/>
    <lineage>
        <taxon>Eukaryota</taxon>
        <taxon>Fungi</taxon>
        <taxon>Fungi incertae sedis</taxon>
        <taxon>Zoopagomycota</taxon>
        <taxon>Kickxellomycotina</taxon>
        <taxon>Kickxellomycetes</taxon>
        <taxon>Kickxellales</taxon>
        <taxon>Kickxellaceae</taxon>
        <taxon>Coemansia</taxon>
    </lineage>
</organism>
<comment type="subcellular location">
    <subcellularLocation>
        <location evidence="1 7">Mitochondrion</location>
    </subcellularLocation>
</comment>
<comment type="caution">
    <text evidence="8">The sequence shown here is derived from an EMBL/GenBank/DDBJ whole genome shotgun (WGS) entry which is preliminary data.</text>
</comment>
<evidence type="ECO:0000256" key="6">
    <source>
        <dbReference type="ARBA" id="ARBA00048612"/>
    </source>
</evidence>
<dbReference type="PANTHER" id="PTHR12049:SF5">
    <property type="entry name" value="PROTEIN ARGININE METHYLTRANSFERASE NDUFAF7 HOMOLOG, MITOCHONDRIAL"/>
    <property type="match status" value="1"/>
</dbReference>
<comment type="similarity">
    <text evidence="2 7">Belongs to the NDUFAF7 family.</text>
</comment>
<protein>
    <recommendedName>
        <fullName evidence="7">Protein arginine methyltransferase NDUFAF7</fullName>
        <ecNumber evidence="7">2.1.1.320</ecNumber>
    </recommendedName>
</protein>
<reference evidence="8" key="1">
    <citation type="submission" date="2022-07" db="EMBL/GenBank/DDBJ databases">
        <title>Phylogenomic reconstructions and comparative analyses of Kickxellomycotina fungi.</title>
        <authorList>
            <person name="Reynolds N.K."/>
            <person name="Stajich J.E."/>
            <person name="Barry K."/>
            <person name="Grigoriev I.V."/>
            <person name="Crous P."/>
            <person name="Smith M.E."/>
        </authorList>
    </citation>
    <scope>NUCLEOTIDE SEQUENCE</scope>
    <source>
        <strain evidence="8">NRRL 1566</strain>
    </source>
</reference>
<dbReference type="GO" id="GO:0032259">
    <property type="term" value="P:methylation"/>
    <property type="evidence" value="ECO:0007669"/>
    <property type="project" value="UniProtKB-KW"/>
</dbReference>